<evidence type="ECO:0000313" key="3">
    <source>
        <dbReference type="EMBL" id="QED38958.1"/>
    </source>
</evidence>
<organism evidence="3 4">
    <name type="scientific">Antarcticibacterium arcticum</name>
    <dbReference type="NCBI Taxonomy" id="2585771"/>
    <lineage>
        <taxon>Bacteria</taxon>
        <taxon>Pseudomonadati</taxon>
        <taxon>Bacteroidota</taxon>
        <taxon>Flavobacteriia</taxon>
        <taxon>Flavobacteriales</taxon>
        <taxon>Flavobacteriaceae</taxon>
        <taxon>Antarcticibacterium</taxon>
    </lineage>
</organism>
<dbReference type="GO" id="GO:0006313">
    <property type="term" value="P:DNA transposition"/>
    <property type="evidence" value="ECO:0007669"/>
    <property type="project" value="InterPro"/>
</dbReference>
<protein>
    <submittedName>
        <fullName evidence="3">IS110 family transposase</fullName>
    </submittedName>
</protein>
<dbReference type="GO" id="GO:0003677">
    <property type="term" value="F:DNA binding"/>
    <property type="evidence" value="ECO:0007669"/>
    <property type="project" value="InterPro"/>
</dbReference>
<dbReference type="PANTHER" id="PTHR33055:SF3">
    <property type="entry name" value="PUTATIVE TRANSPOSASE FOR IS117-RELATED"/>
    <property type="match status" value="1"/>
</dbReference>
<dbReference type="Pfam" id="PF01548">
    <property type="entry name" value="DEDD_Tnp_IS110"/>
    <property type="match status" value="1"/>
</dbReference>
<dbReference type="RefSeq" id="WP_146837142.1">
    <property type="nucleotide sequence ID" value="NZ_CP042476.1"/>
</dbReference>
<sequence length="329" mass="37193">MEVNEIIGIDASKLTLDCCIHSSGQQDVFDNNPEGIDRLLDWVSTRVLVKKEQILFVFENTGLYTIKLIDGLQERRFLMYVASGLEIRRSLGIARGKDDKADAKRIALYGYRLKEDIEPYSPPSSAIIKLKRLMSIRRKLVVQLAGYVANLKEQKRVLNDDEILFNVQENVMSVLQAQIKVVEKEMNRIIKEEPELAKLQQLITSVKGIGPVTARFLIIYTAGFTSFQSWRKFASYVGIAPFPNRSGTSIKGRNKVSNLANKEGKTLLHMCAASAIQCSPEIKVYYERRLAKGKHKMSTLNIIRNKLLSRAFAVVARGTPYVNTMKYAS</sequence>
<dbReference type="InterPro" id="IPR003346">
    <property type="entry name" value="Transposase_20"/>
</dbReference>
<dbReference type="OrthoDB" id="964423at2"/>
<dbReference type="GO" id="GO:0004803">
    <property type="term" value="F:transposase activity"/>
    <property type="evidence" value="ECO:0007669"/>
    <property type="project" value="InterPro"/>
</dbReference>
<dbReference type="NCBIfam" id="NF033542">
    <property type="entry name" value="transpos_IS110"/>
    <property type="match status" value="1"/>
</dbReference>
<dbReference type="AlphaFoldDB" id="A0A5B8YNY8"/>
<dbReference type="Pfam" id="PF02371">
    <property type="entry name" value="Transposase_20"/>
    <property type="match status" value="1"/>
</dbReference>
<evidence type="ECO:0000259" key="1">
    <source>
        <dbReference type="Pfam" id="PF01548"/>
    </source>
</evidence>
<dbReference type="InterPro" id="IPR047650">
    <property type="entry name" value="Transpos_IS110"/>
</dbReference>
<proteinExistence type="predicted"/>
<keyword evidence="4" id="KW-1185">Reference proteome</keyword>
<evidence type="ECO:0000313" key="4">
    <source>
        <dbReference type="Proteomes" id="UP000321954"/>
    </source>
</evidence>
<dbReference type="Proteomes" id="UP000321954">
    <property type="component" value="Chromosome"/>
</dbReference>
<feature type="domain" description="Transposase IS116/IS110/IS902 C-terminal" evidence="2">
    <location>
        <begin position="201"/>
        <end position="287"/>
    </location>
</feature>
<feature type="domain" description="Transposase IS110-like N-terminal" evidence="1">
    <location>
        <begin position="7"/>
        <end position="146"/>
    </location>
</feature>
<reference evidence="3 4" key="1">
    <citation type="submission" date="2019-08" db="EMBL/GenBank/DDBJ databases">
        <title>Antarcticibacterium arcticum sp. nov., a bacterium isolated from marine sediment of the Canadian Beaufort Sea.</title>
        <authorList>
            <person name="Lee Y.M."/>
            <person name="Baek K."/>
            <person name="Lee D.-H."/>
            <person name="Shin S.C."/>
            <person name="Jin Y.K."/>
            <person name="Park Y."/>
        </authorList>
    </citation>
    <scope>NUCLEOTIDE SEQUENCE [LARGE SCALE GENOMIC DNA]</scope>
    <source>
        <strain evidence="3 4">PAMC 28998</strain>
    </source>
</reference>
<gene>
    <name evidence="3" type="ORF">FK178_15080</name>
</gene>
<dbReference type="PANTHER" id="PTHR33055">
    <property type="entry name" value="TRANSPOSASE FOR INSERTION SEQUENCE ELEMENT IS1111A"/>
    <property type="match status" value="1"/>
</dbReference>
<accession>A0A5B8YNY8</accession>
<dbReference type="InterPro" id="IPR002525">
    <property type="entry name" value="Transp_IS110-like_N"/>
</dbReference>
<evidence type="ECO:0000259" key="2">
    <source>
        <dbReference type="Pfam" id="PF02371"/>
    </source>
</evidence>
<dbReference type="EMBL" id="CP042476">
    <property type="protein sequence ID" value="QED38958.1"/>
    <property type="molecule type" value="Genomic_DNA"/>
</dbReference>
<dbReference type="KEGG" id="anp:FK178_15080"/>
<name>A0A5B8YNY8_9FLAO</name>